<keyword evidence="2" id="KW-1185">Reference proteome</keyword>
<dbReference type="Proteomes" id="UP001314170">
    <property type="component" value="Unassembled WGS sequence"/>
</dbReference>
<evidence type="ECO:0000313" key="1">
    <source>
        <dbReference type="EMBL" id="CAK7349090.1"/>
    </source>
</evidence>
<comment type="caution">
    <text evidence="1">The sequence shown here is derived from an EMBL/GenBank/DDBJ whole genome shotgun (WGS) entry which is preliminary data.</text>
</comment>
<protein>
    <submittedName>
        <fullName evidence="1">Uncharacterized protein</fullName>
    </submittedName>
</protein>
<dbReference type="AlphaFoldDB" id="A0AAV1SCV3"/>
<proteinExistence type="predicted"/>
<accession>A0AAV1SCV3</accession>
<dbReference type="EMBL" id="CAWUPB010001173">
    <property type="protein sequence ID" value="CAK7349090.1"/>
    <property type="molecule type" value="Genomic_DNA"/>
</dbReference>
<sequence length="86" mass="10067">MASHRETEYLAFVSWKVTTGPEKGCEHGELLDKKEPELFDRRKNLQKQLFKAELVNKSQPFPRCVRPLSLVDYSSEEFSLLARRIL</sequence>
<gene>
    <name evidence="1" type="ORF">DCAF_LOCUS21800</name>
</gene>
<name>A0AAV1SCV3_9ROSI</name>
<reference evidence="1 2" key="1">
    <citation type="submission" date="2024-01" db="EMBL/GenBank/DDBJ databases">
        <authorList>
            <person name="Waweru B."/>
        </authorList>
    </citation>
    <scope>NUCLEOTIDE SEQUENCE [LARGE SCALE GENOMIC DNA]</scope>
</reference>
<organism evidence="1 2">
    <name type="scientific">Dovyalis caffra</name>
    <dbReference type="NCBI Taxonomy" id="77055"/>
    <lineage>
        <taxon>Eukaryota</taxon>
        <taxon>Viridiplantae</taxon>
        <taxon>Streptophyta</taxon>
        <taxon>Embryophyta</taxon>
        <taxon>Tracheophyta</taxon>
        <taxon>Spermatophyta</taxon>
        <taxon>Magnoliopsida</taxon>
        <taxon>eudicotyledons</taxon>
        <taxon>Gunneridae</taxon>
        <taxon>Pentapetalae</taxon>
        <taxon>rosids</taxon>
        <taxon>fabids</taxon>
        <taxon>Malpighiales</taxon>
        <taxon>Salicaceae</taxon>
        <taxon>Flacourtieae</taxon>
        <taxon>Dovyalis</taxon>
    </lineage>
</organism>
<evidence type="ECO:0000313" key="2">
    <source>
        <dbReference type="Proteomes" id="UP001314170"/>
    </source>
</evidence>